<dbReference type="Pfam" id="PF13585">
    <property type="entry name" value="CHU_C"/>
    <property type="match status" value="1"/>
</dbReference>
<gene>
    <name evidence="2" type="ORF">CLV82_2567</name>
</gene>
<dbReference type="Gene3D" id="2.60.120.380">
    <property type="match status" value="1"/>
</dbReference>
<dbReference type="Proteomes" id="UP000295468">
    <property type="component" value="Unassembled WGS sequence"/>
</dbReference>
<dbReference type="OrthoDB" id="9765926at2"/>
<dbReference type="InterPro" id="IPR026341">
    <property type="entry name" value="T9SS_type_B"/>
</dbReference>
<sequence length="601" mass="65725">MKGKCALLVLSLILAIQNLSAQVSADCASAIPICNDTPVNGGTQGFGTDDFNGASETGCLEETTSGAIESNSAWYRFRTGASGELGFNIGFDTTEDWDFALYKASDCGSLGEPVRCNFFDNSDEEAYMGVGEDPTGNPETVLYEEWLQVEPGEDYYLLINNFSNTNSGFSIQFTGRIFETNPYDALDCSIIDNLLGPPVVACDNETFEIDAETENADTYAWYRDTGAGYQLLEGETTSVYEVTESAMYRVVVSLDDGSSLVSDVQVAFTEAPTAFPATDETLCSGELYFDLSMKDSEVLGTQDPEKVRVSYHRSLSEAVDGINALPREYPLMIGTETIFARTTSVENSGCFDASTQFQLTVGSSPVINFETDVYICESRDAIVIGDLDPNPDYSYSWSTGENSPAIGITNEGTYSVLITNTADGLGCETTATVEVVVSLAPKITEVIIDDLRPENSVEIITDITGEFEYQMDDGPFQPNGRFTDVVPGIHTVTINDIKGCGQVTETITVVGYVKFFTPNGDGVNDEWEIVGLDALQDPELQIFDRYGKVLRVMDKNSTGWNGTYQGHDLPAADYWFRLTYTDPRGQRVEAKYLDAHFSLTR</sequence>
<keyword evidence="3" id="KW-1185">Reference proteome</keyword>
<comment type="caution">
    <text evidence="2">The sequence shown here is derived from an EMBL/GenBank/DDBJ whole genome shotgun (WGS) entry which is preliminary data.</text>
</comment>
<evidence type="ECO:0000256" key="1">
    <source>
        <dbReference type="SAM" id="SignalP"/>
    </source>
</evidence>
<feature type="signal peptide" evidence="1">
    <location>
        <begin position="1"/>
        <end position="21"/>
    </location>
</feature>
<keyword evidence="1" id="KW-0732">Signal</keyword>
<dbReference type="RefSeq" id="WP_133644707.1">
    <property type="nucleotide sequence ID" value="NZ_SNYI01000003.1"/>
</dbReference>
<protein>
    <submittedName>
        <fullName evidence="2">Gliding motility-associated-like protein</fullName>
    </submittedName>
</protein>
<feature type="chain" id="PRO_5021033843" evidence="1">
    <location>
        <begin position="22"/>
        <end position="601"/>
    </location>
</feature>
<name>A0A4R6TIR5_9FLAO</name>
<proteinExistence type="predicted"/>
<evidence type="ECO:0000313" key="2">
    <source>
        <dbReference type="EMBL" id="TDQ29116.1"/>
    </source>
</evidence>
<evidence type="ECO:0000313" key="3">
    <source>
        <dbReference type="Proteomes" id="UP000295468"/>
    </source>
</evidence>
<organism evidence="2 3">
    <name type="scientific">Zeaxanthinibacter enoshimensis</name>
    <dbReference type="NCBI Taxonomy" id="392009"/>
    <lineage>
        <taxon>Bacteria</taxon>
        <taxon>Pseudomonadati</taxon>
        <taxon>Bacteroidota</taxon>
        <taxon>Flavobacteriia</taxon>
        <taxon>Flavobacteriales</taxon>
        <taxon>Flavobacteriaceae</taxon>
        <taxon>Zeaxanthinibacter</taxon>
    </lineage>
</organism>
<dbReference type="AlphaFoldDB" id="A0A4R6TIR5"/>
<dbReference type="NCBIfam" id="TIGR04131">
    <property type="entry name" value="Bac_Flav_CTERM"/>
    <property type="match status" value="1"/>
</dbReference>
<accession>A0A4R6TIR5</accession>
<reference evidence="2 3" key="1">
    <citation type="submission" date="2019-03" db="EMBL/GenBank/DDBJ databases">
        <title>Genomic Encyclopedia of Archaeal and Bacterial Type Strains, Phase II (KMG-II): from individual species to whole genera.</title>
        <authorList>
            <person name="Goeker M."/>
        </authorList>
    </citation>
    <scope>NUCLEOTIDE SEQUENCE [LARGE SCALE GENOMIC DNA]</scope>
    <source>
        <strain evidence="2 3">DSM 18435</strain>
    </source>
</reference>
<dbReference type="EMBL" id="SNYI01000003">
    <property type="protein sequence ID" value="TDQ29116.1"/>
    <property type="molecule type" value="Genomic_DNA"/>
</dbReference>